<dbReference type="AlphaFoldDB" id="A0ABD3HVH9"/>
<feature type="compositionally biased region" description="Basic and acidic residues" evidence="1">
    <location>
        <begin position="446"/>
        <end position="459"/>
    </location>
</feature>
<feature type="compositionally biased region" description="Basic and acidic residues" evidence="1">
    <location>
        <begin position="468"/>
        <end position="484"/>
    </location>
</feature>
<accession>A0ABD3HVH9</accession>
<feature type="region of interest" description="Disordered" evidence="1">
    <location>
        <begin position="112"/>
        <end position="137"/>
    </location>
</feature>
<evidence type="ECO:0008006" key="4">
    <source>
        <dbReference type="Google" id="ProtNLM"/>
    </source>
</evidence>
<name>A0ABD3HVH9_9MARC</name>
<feature type="compositionally biased region" description="Basic and acidic residues" evidence="1">
    <location>
        <begin position="358"/>
        <end position="377"/>
    </location>
</feature>
<comment type="caution">
    <text evidence="2">The sequence shown here is derived from an EMBL/GenBank/DDBJ whole genome shotgun (WGS) entry which is preliminary data.</text>
</comment>
<feature type="compositionally biased region" description="Polar residues" evidence="1">
    <location>
        <begin position="378"/>
        <end position="387"/>
    </location>
</feature>
<dbReference type="EMBL" id="JBJQOH010000002">
    <property type="protein sequence ID" value="KAL3695508.1"/>
    <property type="molecule type" value="Genomic_DNA"/>
</dbReference>
<feature type="region of interest" description="Disordered" evidence="1">
    <location>
        <begin position="332"/>
        <end position="512"/>
    </location>
</feature>
<feature type="compositionally biased region" description="Basic and acidic residues" evidence="1">
    <location>
        <begin position="423"/>
        <end position="437"/>
    </location>
</feature>
<keyword evidence="3" id="KW-1185">Reference proteome</keyword>
<feature type="compositionally biased region" description="Basic and acidic residues" evidence="1">
    <location>
        <begin position="491"/>
        <end position="512"/>
    </location>
</feature>
<dbReference type="Proteomes" id="UP001633002">
    <property type="component" value="Unassembled WGS sequence"/>
</dbReference>
<feature type="region of interest" description="Disordered" evidence="1">
    <location>
        <begin position="60"/>
        <end position="82"/>
    </location>
</feature>
<sequence>MASGSAGGGEKWGDVCGEWSVGGNNVPGSVLAGDWGEDGDTDMVGSRHASPLIRPGLTVDTEVRTQPVLAEGEGSPRRSEDEVIRNPIPVAANPNGFHAWKSFVAMERRRSGEFAGEDGAGVRAEGKNQGQEVPPEANWEDGVTWSMIAEELAELPTMEGDSQGTEEDIREIDLDVVKASKKLGQLRKTAIILQTLESSPSRDRVVMWVRETMIQRRGVEVTQIKALGRREFLIVFRTEAAKTDILRRPPSFLDGKLVRLISWGDRHKVKLSAHLKVAWVELREVPAFLEDQAAAMLEAIGPVAYQTLDKVAESRYANVRGCVFIDPEVVPRGEAEAGGPPQAGTRKDAQPEMNDGFEEVRAKSSSKDSRKVDKEMSPKSSASNRFSMLNKLTEAEEGIADSEDSREKQKPCGSESSESLGWIRREEERKKEIDAKKGAGGKSRNLLKELEKVVIKENMVESSQVNEEVEKVQEGEQHLSEQHLSETSPTRSEEETKDDREKQGEKSLHELIKVGGWGLSKEELEERI</sequence>
<proteinExistence type="predicted"/>
<evidence type="ECO:0000313" key="2">
    <source>
        <dbReference type="EMBL" id="KAL3695508.1"/>
    </source>
</evidence>
<gene>
    <name evidence="2" type="ORF">R1sor_009584</name>
</gene>
<organism evidence="2 3">
    <name type="scientific">Riccia sorocarpa</name>
    <dbReference type="NCBI Taxonomy" id="122646"/>
    <lineage>
        <taxon>Eukaryota</taxon>
        <taxon>Viridiplantae</taxon>
        <taxon>Streptophyta</taxon>
        <taxon>Embryophyta</taxon>
        <taxon>Marchantiophyta</taxon>
        <taxon>Marchantiopsida</taxon>
        <taxon>Marchantiidae</taxon>
        <taxon>Marchantiales</taxon>
        <taxon>Ricciaceae</taxon>
        <taxon>Riccia</taxon>
    </lineage>
</organism>
<evidence type="ECO:0000256" key="1">
    <source>
        <dbReference type="SAM" id="MobiDB-lite"/>
    </source>
</evidence>
<reference evidence="2 3" key="1">
    <citation type="submission" date="2024-09" db="EMBL/GenBank/DDBJ databases">
        <title>Chromosome-scale assembly of Riccia sorocarpa.</title>
        <authorList>
            <person name="Paukszto L."/>
        </authorList>
    </citation>
    <scope>NUCLEOTIDE SEQUENCE [LARGE SCALE GENOMIC DNA]</scope>
    <source>
        <strain evidence="2">LP-2024</strain>
        <tissue evidence="2">Aerial parts of the thallus</tissue>
    </source>
</reference>
<protein>
    <recommendedName>
        <fullName evidence="4">DUF4283 domain-containing protein</fullName>
    </recommendedName>
</protein>
<evidence type="ECO:0000313" key="3">
    <source>
        <dbReference type="Proteomes" id="UP001633002"/>
    </source>
</evidence>